<dbReference type="AlphaFoldDB" id="A0A1I3UPE6"/>
<organism evidence="1 2">
    <name type="scientific">Parapedobacter indicus</name>
    <dbReference type="NCBI Taxonomy" id="1477437"/>
    <lineage>
        <taxon>Bacteria</taxon>
        <taxon>Pseudomonadati</taxon>
        <taxon>Bacteroidota</taxon>
        <taxon>Sphingobacteriia</taxon>
        <taxon>Sphingobacteriales</taxon>
        <taxon>Sphingobacteriaceae</taxon>
        <taxon>Parapedobacter</taxon>
    </lineage>
</organism>
<sequence>MPSTVSMLRPDGLGGLLRIEFIWGMQAVAKWGPCHEDGVKHQTHEKFS</sequence>
<dbReference type="Proteomes" id="UP000198670">
    <property type="component" value="Unassembled WGS sequence"/>
</dbReference>
<evidence type="ECO:0000313" key="1">
    <source>
        <dbReference type="EMBL" id="SFJ84802.1"/>
    </source>
</evidence>
<evidence type="ECO:0000313" key="2">
    <source>
        <dbReference type="Proteomes" id="UP000198670"/>
    </source>
</evidence>
<protein>
    <submittedName>
        <fullName evidence="1">Uncharacterized protein</fullName>
    </submittedName>
</protein>
<keyword evidence="2" id="KW-1185">Reference proteome</keyword>
<dbReference type="STRING" id="1477437.SAMN05444682_1154"/>
<name>A0A1I3UPE6_9SPHI</name>
<dbReference type="EMBL" id="FOQO01000015">
    <property type="protein sequence ID" value="SFJ84802.1"/>
    <property type="molecule type" value="Genomic_DNA"/>
</dbReference>
<proteinExistence type="predicted"/>
<accession>A0A1I3UPE6</accession>
<reference evidence="1 2" key="1">
    <citation type="submission" date="2016-10" db="EMBL/GenBank/DDBJ databases">
        <authorList>
            <person name="de Groot N.N."/>
        </authorList>
    </citation>
    <scope>NUCLEOTIDE SEQUENCE [LARGE SCALE GENOMIC DNA]</scope>
    <source>
        <strain evidence="1 2">RK1</strain>
    </source>
</reference>
<gene>
    <name evidence="1" type="ORF">SAMN05444682_1154</name>
</gene>